<dbReference type="RefSeq" id="WP_169112749.1">
    <property type="nucleotide sequence ID" value="NZ_CP051684.1"/>
</dbReference>
<dbReference type="EMBL" id="CP051684">
    <property type="protein sequence ID" value="QJD91263.1"/>
    <property type="molecule type" value="Genomic_DNA"/>
</dbReference>
<keyword evidence="3" id="KW-1185">Reference proteome</keyword>
<feature type="transmembrane region" description="Helical" evidence="1">
    <location>
        <begin position="146"/>
        <end position="164"/>
    </location>
</feature>
<keyword evidence="1" id="KW-1133">Transmembrane helix</keyword>
<reference evidence="2 3" key="1">
    <citation type="submission" date="2020-04" db="EMBL/GenBank/DDBJ databases">
        <title>Genome sequencing of novel species.</title>
        <authorList>
            <person name="Heo J."/>
            <person name="Kim S.-J."/>
            <person name="Kim J.-S."/>
            <person name="Hong S.-B."/>
            <person name="Kwon S.-W."/>
        </authorList>
    </citation>
    <scope>NUCLEOTIDE SEQUENCE [LARGE SCALE GENOMIC DNA]</scope>
    <source>
        <strain evidence="2 3">AF9R3</strain>
    </source>
</reference>
<gene>
    <name evidence="2" type="ORF">HH213_14990</name>
</gene>
<evidence type="ECO:0000313" key="3">
    <source>
        <dbReference type="Proteomes" id="UP000503117"/>
    </source>
</evidence>
<feature type="transmembrane region" description="Helical" evidence="1">
    <location>
        <begin position="255"/>
        <end position="273"/>
    </location>
</feature>
<evidence type="ECO:0000256" key="1">
    <source>
        <dbReference type="SAM" id="Phobius"/>
    </source>
</evidence>
<evidence type="ECO:0000313" key="2">
    <source>
        <dbReference type="EMBL" id="QJD91263.1"/>
    </source>
</evidence>
<accession>A0ABX6MAU2</accession>
<feature type="transmembrane region" description="Helical" evidence="1">
    <location>
        <begin position="118"/>
        <end position="140"/>
    </location>
</feature>
<protein>
    <submittedName>
        <fullName evidence="2">Uncharacterized protein</fullName>
    </submittedName>
</protein>
<feature type="transmembrane region" description="Helical" evidence="1">
    <location>
        <begin position="210"/>
        <end position="234"/>
    </location>
</feature>
<keyword evidence="1" id="KW-0472">Membrane</keyword>
<feature type="transmembrane region" description="Helical" evidence="1">
    <location>
        <begin position="176"/>
        <end position="204"/>
    </location>
</feature>
<dbReference type="Proteomes" id="UP000503117">
    <property type="component" value="Chromosome"/>
</dbReference>
<sequence length="365" mass="39939">MATIDAAVPAQSEFADWLSRLHDFLLKAGKIAGLIGACCGFIYLLAFTMQTGIPFPLELNVLPTTLLIVGLTSLVASFIVIAGMLIPAMTVDDFDFTGGYFKAFDQPTAMGRHRLKRYLRCTWIPMALALAGLLLITGIIGKRWEVRVLGLLLTAVSAGWVFFTPRILGRFEDKRLPYFFATFGQIAMSALAYLLTIIVFGMMFPETGQWPSWLGGLVTLLVFSPIHALVSIPISKGGSGAILQPPYYKRETIPAMRVALFLAATWTISSVILPQMTSKVGGAALRVFHVGGGLPVQICLKSKPADSIAKRLGFGVDDCSLQLSMQLDIGDRFYVSLLGESPGEPVYFRQDDIRQKIYFKPASKK</sequence>
<organism evidence="2 3">
    <name type="scientific">Duganella dendranthematis</name>
    <dbReference type="NCBI Taxonomy" id="2728021"/>
    <lineage>
        <taxon>Bacteria</taxon>
        <taxon>Pseudomonadati</taxon>
        <taxon>Pseudomonadota</taxon>
        <taxon>Betaproteobacteria</taxon>
        <taxon>Burkholderiales</taxon>
        <taxon>Oxalobacteraceae</taxon>
        <taxon>Telluria group</taxon>
        <taxon>Duganella</taxon>
    </lineage>
</organism>
<feature type="transmembrane region" description="Helical" evidence="1">
    <location>
        <begin position="31"/>
        <end position="53"/>
    </location>
</feature>
<proteinExistence type="predicted"/>
<name>A0ABX6MAU2_9BURK</name>
<feature type="transmembrane region" description="Helical" evidence="1">
    <location>
        <begin position="65"/>
        <end position="86"/>
    </location>
</feature>
<keyword evidence="1" id="KW-0812">Transmembrane</keyword>